<dbReference type="InterPro" id="IPR013406">
    <property type="entry name" value="CHP02574_addiction_mod"/>
</dbReference>
<proteinExistence type="predicted"/>
<dbReference type="EMBL" id="JBHRTF010000004">
    <property type="protein sequence ID" value="MFC3116542.1"/>
    <property type="molecule type" value="Genomic_DNA"/>
</dbReference>
<sequence length="69" mass="8085">MSLANELAARPLAERIQAMEQLWDSLCREPNYNPSPAWHEEVLTERRAELQRGEHKSWQEVKAGLRNRS</sequence>
<keyword evidence="2" id="KW-1185">Reference proteome</keyword>
<dbReference type="Proteomes" id="UP001595555">
    <property type="component" value="Unassembled WGS sequence"/>
</dbReference>
<name>A0ABV7FK21_9GAMM</name>
<evidence type="ECO:0000313" key="2">
    <source>
        <dbReference type="Proteomes" id="UP001595555"/>
    </source>
</evidence>
<gene>
    <name evidence="1" type="ORF">ACFODX_13300</name>
</gene>
<evidence type="ECO:0000313" key="1">
    <source>
        <dbReference type="EMBL" id="MFC3116542.1"/>
    </source>
</evidence>
<reference evidence="2" key="1">
    <citation type="journal article" date="2019" name="Int. J. Syst. Evol. Microbiol.">
        <title>The Global Catalogue of Microorganisms (GCM) 10K type strain sequencing project: providing services to taxonomists for standard genome sequencing and annotation.</title>
        <authorList>
            <consortium name="The Broad Institute Genomics Platform"/>
            <consortium name="The Broad Institute Genome Sequencing Center for Infectious Disease"/>
            <person name="Wu L."/>
            <person name="Ma J."/>
        </authorList>
    </citation>
    <scope>NUCLEOTIDE SEQUENCE [LARGE SCALE GENOMIC DNA]</scope>
    <source>
        <strain evidence="2">KCTC 52237</strain>
    </source>
</reference>
<accession>A0ABV7FK21</accession>
<protein>
    <submittedName>
        <fullName evidence="1">Addiction module protein</fullName>
    </submittedName>
</protein>
<dbReference type="RefSeq" id="WP_378119884.1">
    <property type="nucleotide sequence ID" value="NZ_JBHRTF010000004.1"/>
</dbReference>
<dbReference type="Pfam" id="PF09720">
    <property type="entry name" value="Unstab_antitox"/>
    <property type="match status" value="1"/>
</dbReference>
<comment type="caution">
    <text evidence="1">The sequence shown here is derived from an EMBL/GenBank/DDBJ whole genome shotgun (WGS) entry which is preliminary data.</text>
</comment>
<organism evidence="1 2">
    <name type="scientific">Cellvibrio fontiphilus</name>
    <dbReference type="NCBI Taxonomy" id="1815559"/>
    <lineage>
        <taxon>Bacteria</taxon>
        <taxon>Pseudomonadati</taxon>
        <taxon>Pseudomonadota</taxon>
        <taxon>Gammaproteobacteria</taxon>
        <taxon>Cellvibrionales</taxon>
        <taxon>Cellvibrionaceae</taxon>
        <taxon>Cellvibrio</taxon>
    </lineage>
</organism>